<evidence type="ECO:0000313" key="4">
    <source>
        <dbReference type="Proteomes" id="UP000436088"/>
    </source>
</evidence>
<feature type="region of interest" description="Disordered" evidence="1">
    <location>
        <begin position="199"/>
        <end position="223"/>
    </location>
</feature>
<dbReference type="PANTHER" id="PTHR47592:SF27">
    <property type="entry name" value="OS08G0421700 PROTEIN"/>
    <property type="match status" value="1"/>
</dbReference>
<keyword evidence="4" id="KW-1185">Reference proteome</keyword>
<evidence type="ECO:0000313" key="3">
    <source>
        <dbReference type="EMBL" id="KAE8736163.1"/>
    </source>
</evidence>
<protein>
    <submittedName>
        <fullName evidence="3">UPF0481 protein</fullName>
    </submittedName>
</protein>
<proteinExistence type="predicted"/>
<sequence>MVKKPNHLRIRKHLPFKVVRHPLGITELAVADAVCVGAKESDTSSPSEISVNRQDQGSEACSTDAVVVKALRNAGLLPDEVDDSSAKIMEEKPDIVFEMDSHLEEDIYGDFEYDLEDEDYIGVTAEKALKMQRAMRSWGVVLYLMSLPKNNNDDGTDRSCASLEPLPDEADNRKHVLQHIENAFEPGIEIKEENKVIDPLGHGSSGRVSSAENVTKKDKKSNMEIEKQADGANPVSKRAMDFLNGLFSSYLHSAAHTSNALQTQVASQTLPMTMSHNEKLVKFNGENFKTWQQKMLFYLTTLNLAKFLKDDPPTIREDEVDAATTFNITKAWKHSDFLCHNYILNGLSDALYEVYNVKKKAKELWESLDHKYKTEDAGAKKFLVAKFLNFVMVNSKTVVNQVQEFQLIIHSILAEGMIISESFQVATIIEKLSPAWNDFKNYLKHKRKEMTVEYLIVRIWIEEDNQCVAKRLNKTSNHNIAKANVMEVKMDFKKRKQAQIESKLGLKGGVSKKQKIQGKCFNCNKTGHMSSEFNLVDSNPREWWLDTGATHHICCDKDSFAELVSCEKGEKLYMGNVATSTIKGKDTVILKMTSGKELKLQNVLYVPDIRKNLVFGTLLSIHSFRMVFESHKLVLSKGEYLWEGDMY</sequence>
<reference evidence="3" key="1">
    <citation type="submission" date="2019-09" db="EMBL/GenBank/DDBJ databases">
        <title>Draft genome information of white flower Hibiscus syriacus.</title>
        <authorList>
            <person name="Kim Y.-M."/>
        </authorList>
    </citation>
    <scope>NUCLEOTIDE SEQUENCE [LARGE SCALE GENOMIC DNA]</scope>
    <source>
        <strain evidence="3">YM2019G1</strain>
    </source>
</reference>
<evidence type="ECO:0000256" key="1">
    <source>
        <dbReference type="SAM" id="MobiDB-lite"/>
    </source>
</evidence>
<dbReference type="InterPro" id="IPR054722">
    <property type="entry name" value="PolX-like_BBD"/>
</dbReference>
<evidence type="ECO:0000259" key="2">
    <source>
        <dbReference type="Pfam" id="PF22936"/>
    </source>
</evidence>
<dbReference type="Pfam" id="PF22936">
    <property type="entry name" value="Pol_BBD"/>
    <property type="match status" value="1"/>
</dbReference>
<organism evidence="3 4">
    <name type="scientific">Hibiscus syriacus</name>
    <name type="common">Rose of Sharon</name>
    <dbReference type="NCBI Taxonomy" id="106335"/>
    <lineage>
        <taxon>Eukaryota</taxon>
        <taxon>Viridiplantae</taxon>
        <taxon>Streptophyta</taxon>
        <taxon>Embryophyta</taxon>
        <taxon>Tracheophyta</taxon>
        <taxon>Spermatophyta</taxon>
        <taxon>Magnoliopsida</taxon>
        <taxon>eudicotyledons</taxon>
        <taxon>Gunneridae</taxon>
        <taxon>Pentapetalae</taxon>
        <taxon>rosids</taxon>
        <taxon>malvids</taxon>
        <taxon>Malvales</taxon>
        <taxon>Malvaceae</taxon>
        <taxon>Malvoideae</taxon>
        <taxon>Hibiscus</taxon>
    </lineage>
</organism>
<feature type="domain" description="Retrovirus-related Pol polyprotein from transposon TNT 1-94-like beta-barrel" evidence="2">
    <location>
        <begin position="543"/>
        <end position="616"/>
    </location>
</feature>
<dbReference type="EMBL" id="VEPZ02000013">
    <property type="protein sequence ID" value="KAE8736163.1"/>
    <property type="molecule type" value="Genomic_DNA"/>
</dbReference>
<dbReference type="Pfam" id="PF14223">
    <property type="entry name" value="Retrotran_gag_2"/>
    <property type="match status" value="1"/>
</dbReference>
<accession>A0A6A3D322</accession>
<feature type="compositionally biased region" description="Basic and acidic residues" evidence="1">
    <location>
        <begin position="214"/>
        <end position="223"/>
    </location>
</feature>
<dbReference type="PANTHER" id="PTHR47592">
    <property type="entry name" value="PBF68 PROTEIN"/>
    <property type="match status" value="1"/>
</dbReference>
<gene>
    <name evidence="3" type="ORF">F3Y22_tig00000132pilonHSYRG00047</name>
</gene>
<dbReference type="Proteomes" id="UP000436088">
    <property type="component" value="Unassembled WGS sequence"/>
</dbReference>
<comment type="caution">
    <text evidence="3">The sequence shown here is derived from an EMBL/GenBank/DDBJ whole genome shotgun (WGS) entry which is preliminary data.</text>
</comment>
<name>A0A6A3D322_HIBSY</name>
<dbReference type="AlphaFoldDB" id="A0A6A3D322"/>